<proteinExistence type="predicted"/>
<evidence type="ECO:0000313" key="1">
    <source>
        <dbReference type="EMBL" id="QHT32965.1"/>
    </source>
</evidence>
<name>A0A6C0F0L0_9ZZZZ</name>
<dbReference type="EMBL" id="MN738956">
    <property type="protein sequence ID" value="QHT32965.1"/>
    <property type="molecule type" value="Genomic_DNA"/>
</dbReference>
<protein>
    <recommendedName>
        <fullName evidence="2">dUTPase-like domain-containing protein</fullName>
    </recommendedName>
</protein>
<dbReference type="InterPro" id="IPR036157">
    <property type="entry name" value="dUTPase-like_sf"/>
</dbReference>
<dbReference type="Gene3D" id="2.70.40.10">
    <property type="match status" value="1"/>
</dbReference>
<dbReference type="SUPFAM" id="SSF51283">
    <property type="entry name" value="dUTPase-like"/>
    <property type="match status" value="1"/>
</dbReference>
<organism evidence="1">
    <name type="scientific">viral metagenome</name>
    <dbReference type="NCBI Taxonomy" id="1070528"/>
    <lineage>
        <taxon>unclassified sequences</taxon>
        <taxon>metagenomes</taxon>
        <taxon>organismal metagenomes</taxon>
    </lineage>
</organism>
<dbReference type="AlphaFoldDB" id="A0A6C0F0L0"/>
<sequence length="213" mass="24185">MSENYTIRKPKYTMDMFIMKHPEQSTEKYEEIVKMYKEKVHEHNKKVGESKYPDSGFDLFAPYDYSEHAFGYTDNRISSITFRAPLGVKCAMVMVTDMDTDMDSYSADNLAPTVPVGYYLYPRSSIVKTPFRMANSVGIIDAGYRGELMAVIDNIDSANNDLKTCLERYAPPMSRMFQICSPSLEPFMVRIVEREDELGITERGCGGFGSTGV</sequence>
<reference evidence="1" key="1">
    <citation type="journal article" date="2020" name="Nature">
        <title>Giant virus diversity and host interactions through global metagenomics.</title>
        <authorList>
            <person name="Schulz F."/>
            <person name="Roux S."/>
            <person name="Paez-Espino D."/>
            <person name="Jungbluth S."/>
            <person name="Walsh D.A."/>
            <person name="Denef V.J."/>
            <person name="McMahon K.D."/>
            <person name="Konstantinidis K.T."/>
            <person name="Eloe-Fadrosh E.A."/>
            <person name="Kyrpides N.C."/>
            <person name="Woyke T."/>
        </authorList>
    </citation>
    <scope>NUCLEOTIDE SEQUENCE</scope>
    <source>
        <strain evidence="1">GVMAG-M-3300009161-34</strain>
    </source>
</reference>
<accession>A0A6C0F0L0</accession>
<evidence type="ECO:0008006" key="2">
    <source>
        <dbReference type="Google" id="ProtNLM"/>
    </source>
</evidence>